<keyword evidence="2" id="KW-0732">Signal</keyword>
<evidence type="ECO:0000313" key="3">
    <source>
        <dbReference type="EMBL" id="KAA2236598.1"/>
    </source>
</evidence>
<organism evidence="3 4">
    <name type="scientific">Salinarimonas soli</name>
    <dbReference type="NCBI Taxonomy" id="1638099"/>
    <lineage>
        <taxon>Bacteria</taxon>
        <taxon>Pseudomonadati</taxon>
        <taxon>Pseudomonadota</taxon>
        <taxon>Alphaproteobacteria</taxon>
        <taxon>Hyphomicrobiales</taxon>
        <taxon>Salinarimonadaceae</taxon>
        <taxon>Salinarimonas</taxon>
    </lineage>
</organism>
<name>A0A5B2VCW1_9HYPH</name>
<evidence type="ECO:0000313" key="4">
    <source>
        <dbReference type="Proteomes" id="UP000323142"/>
    </source>
</evidence>
<evidence type="ECO:0000256" key="1">
    <source>
        <dbReference type="SAM" id="MobiDB-lite"/>
    </source>
</evidence>
<dbReference type="AlphaFoldDB" id="A0A5B2VCW1"/>
<dbReference type="EMBL" id="VUOA01000025">
    <property type="protein sequence ID" value="KAA2236598.1"/>
    <property type="molecule type" value="Genomic_DNA"/>
</dbReference>
<dbReference type="Proteomes" id="UP000323142">
    <property type="component" value="Unassembled WGS sequence"/>
</dbReference>
<gene>
    <name evidence="3" type="ORF">F0L46_14090</name>
</gene>
<keyword evidence="4" id="KW-1185">Reference proteome</keyword>
<comment type="caution">
    <text evidence="3">The sequence shown here is derived from an EMBL/GenBank/DDBJ whole genome shotgun (WGS) entry which is preliminary data.</text>
</comment>
<reference evidence="3 4" key="2">
    <citation type="submission" date="2019-09" db="EMBL/GenBank/DDBJ databases">
        <authorList>
            <person name="Jin C."/>
        </authorList>
    </citation>
    <scope>NUCLEOTIDE SEQUENCE [LARGE SCALE GENOMIC DNA]</scope>
    <source>
        <strain evidence="3 4">BN140002</strain>
    </source>
</reference>
<accession>A0A5B2VCW1</accession>
<evidence type="ECO:0000256" key="2">
    <source>
        <dbReference type="SAM" id="SignalP"/>
    </source>
</evidence>
<sequence>MRLALTLATLLLASAPALAQSAPSHPEGAQRFAQAQVPCFERGSNQRAGGPADCLNSPTGGLSVADPSVATQQGIPCYERGSNQRAGGPANCLNSPTGGIPVSDPGASVQQGIPCYDRGSNQRAGGPANCLNSPSGQ</sequence>
<dbReference type="RefSeq" id="WP_149818574.1">
    <property type="nucleotide sequence ID" value="NZ_VUOA01000025.1"/>
</dbReference>
<feature type="region of interest" description="Disordered" evidence="1">
    <location>
        <begin position="42"/>
        <end position="137"/>
    </location>
</feature>
<feature type="signal peptide" evidence="2">
    <location>
        <begin position="1"/>
        <end position="19"/>
    </location>
</feature>
<reference evidence="3 4" key="1">
    <citation type="submission" date="2019-09" db="EMBL/GenBank/DDBJ databases">
        <title>Salinarimonas rosea gen. nov., sp. nov., a new member of the a-2 subgroup of the Proteobacteria.</title>
        <authorList>
            <person name="Liu J."/>
        </authorList>
    </citation>
    <scope>NUCLEOTIDE SEQUENCE [LARGE SCALE GENOMIC DNA]</scope>
    <source>
        <strain evidence="3 4">BN140002</strain>
    </source>
</reference>
<proteinExistence type="predicted"/>
<protein>
    <submittedName>
        <fullName evidence="3">Uncharacterized protein</fullName>
    </submittedName>
</protein>
<feature type="chain" id="PRO_5022893473" evidence="2">
    <location>
        <begin position="20"/>
        <end position="137"/>
    </location>
</feature>